<dbReference type="EMBL" id="ADXJ01001157">
    <property type="protein sequence ID" value="EFR98753.1"/>
    <property type="molecule type" value="Genomic_DNA"/>
</dbReference>
<feature type="non-terminal residue" evidence="1">
    <location>
        <position position="39"/>
    </location>
</feature>
<evidence type="ECO:0000313" key="1">
    <source>
        <dbReference type="EMBL" id="EFR98753.1"/>
    </source>
</evidence>
<organism evidence="1">
    <name type="scientific">Listeria seeligeri FSL N1-067</name>
    <dbReference type="NCBI Taxonomy" id="702453"/>
    <lineage>
        <taxon>Bacteria</taxon>
        <taxon>Bacillati</taxon>
        <taxon>Bacillota</taxon>
        <taxon>Bacilli</taxon>
        <taxon>Bacillales</taxon>
        <taxon>Listeriaceae</taxon>
        <taxon>Listeria</taxon>
    </lineage>
</organism>
<dbReference type="HOGENOM" id="CLU_3321619_0_0_9"/>
<name>E3ZUE5_LISSE</name>
<dbReference type="Proteomes" id="UP000004302">
    <property type="component" value="Chromosome"/>
</dbReference>
<protein>
    <submittedName>
        <fullName evidence="1">Uncharacterized protein</fullName>
    </submittedName>
</protein>
<reference evidence="1" key="1">
    <citation type="journal article" date="2010" name="Microbiol. Resour. Announc.">
        <title>Comparative genomics of the bacterial genus Listeria: Genome evolution is characterized by limited gene acquisition and limited gene loss.</title>
        <authorList>
            <person name="den Bakker H.C."/>
            <person name="Cummings C.A."/>
            <person name="Ferreira V."/>
            <person name="Vatta P."/>
            <person name="Orsi R.H."/>
            <person name="Degoricija L."/>
            <person name="Barker M."/>
            <person name="Petrauskene O."/>
            <person name="Furtado M.R."/>
            <person name="Wiedmann M."/>
        </authorList>
    </citation>
    <scope>NUCLEOTIDE SEQUENCE [LARGE SCALE GENOMIC DNA]</scope>
    <source>
        <strain evidence="1">FSL N1-067</strain>
    </source>
</reference>
<accession>E3ZUE5</accession>
<sequence length="39" mass="4742">MRKQKEALLQEERPYGSSFWVRIAEKNLFTMLIEMEQIP</sequence>
<dbReference type="AlphaFoldDB" id="E3ZUE5"/>
<comment type="caution">
    <text evidence="1">The sequence shown here is derived from an EMBL/GenBank/DDBJ whole genome shotgun (WGS) entry which is preliminary data.</text>
</comment>
<proteinExistence type="predicted"/>
<gene>
    <name evidence="1" type="ORF">NT03LS_3252</name>
</gene>